<dbReference type="OrthoDB" id="2012659at2759"/>
<evidence type="ECO:0008006" key="4">
    <source>
        <dbReference type="Google" id="ProtNLM"/>
    </source>
</evidence>
<evidence type="ECO:0000256" key="1">
    <source>
        <dbReference type="SAM" id="Coils"/>
    </source>
</evidence>
<keyword evidence="1" id="KW-0175">Coiled coil</keyword>
<accession>A0A811RWU3</accession>
<dbReference type="InterPro" id="IPR011990">
    <property type="entry name" value="TPR-like_helical_dom_sf"/>
</dbReference>
<evidence type="ECO:0000313" key="2">
    <source>
        <dbReference type="EMBL" id="CAD6334427.1"/>
    </source>
</evidence>
<dbReference type="PANTHER" id="PTHR36350:SF3">
    <property type="entry name" value="TRANSMEMBRANE PROTEIN"/>
    <property type="match status" value="1"/>
</dbReference>
<feature type="coiled-coil region" evidence="1">
    <location>
        <begin position="220"/>
        <end position="269"/>
    </location>
</feature>
<dbReference type="PANTHER" id="PTHR36350">
    <property type="entry name" value="TRANSMEMBRANE PROTEIN"/>
    <property type="match status" value="1"/>
</dbReference>
<comment type="caution">
    <text evidence="2">The sequence shown here is derived from an EMBL/GenBank/DDBJ whole genome shotgun (WGS) entry which is preliminary data.</text>
</comment>
<dbReference type="AlphaFoldDB" id="A0A811RWU3"/>
<name>A0A811RWU3_9POAL</name>
<sequence>MAMSFFLPTTTPSASASLLLIHRQRATGPSLSFPLKPHRFQVHLKPPHSSRIPSLSTSSLKTPTESVLSSVVSTSRTLLFVLVAGLLSLSGVRSLPALACAPAPTQQLQEIEEQDEEVRMYSAILSRNPGDVDALKCALYAKMRRADWGGALRYARRLRDAEPSEVEWRLMVAQLHELKGDLAKAERQFRELLAEEPLLVRALHGLALCMQKKLEGPTVFEMLENALQLATSEKRILEERNIKLLIAQMHVVMDQLDVASEKLQNLINEDPRDFRSHLCQGIVYALLDRKEDADKQFDIYRSLVPDEFPDKSFISDVILAARMESHDRLQKEFESEFQTKK</sequence>
<dbReference type="Proteomes" id="UP000604825">
    <property type="component" value="Unassembled WGS sequence"/>
</dbReference>
<organism evidence="2 3">
    <name type="scientific">Miscanthus lutarioriparius</name>
    <dbReference type="NCBI Taxonomy" id="422564"/>
    <lineage>
        <taxon>Eukaryota</taxon>
        <taxon>Viridiplantae</taxon>
        <taxon>Streptophyta</taxon>
        <taxon>Embryophyta</taxon>
        <taxon>Tracheophyta</taxon>
        <taxon>Spermatophyta</taxon>
        <taxon>Magnoliopsida</taxon>
        <taxon>Liliopsida</taxon>
        <taxon>Poales</taxon>
        <taxon>Poaceae</taxon>
        <taxon>PACMAD clade</taxon>
        <taxon>Panicoideae</taxon>
        <taxon>Andropogonodae</taxon>
        <taxon>Andropogoneae</taxon>
        <taxon>Saccharinae</taxon>
        <taxon>Miscanthus</taxon>
    </lineage>
</organism>
<dbReference type="SUPFAM" id="SSF48452">
    <property type="entry name" value="TPR-like"/>
    <property type="match status" value="1"/>
</dbReference>
<proteinExistence type="predicted"/>
<evidence type="ECO:0000313" key="3">
    <source>
        <dbReference type="Proteomes" id="UP000604825"/>
    </source>
</evidence>
<dbReference type="Gene3D" id="1.25.40.10">
    <property type="entry name" value="Tetratricopeptide repeat domain"/>
    <property type="match status" value="1"/>
</dbReference>
<protein>
    <recommendedName>
        <fullName evidence="4">Protein SLOW GREEN 1, chloroplastic</fullName>
    </recommendedName>
</protein>
<gene>
    <name evidence="2" type="ORF">NCGR_LOCUS58525</name>
</gene>
<reference evidence="2" key="1">
    <citation type="submission" date="2020-10" db="EMBL/GenBank/DDBJ databases">
        <authorList>
            <person name="Han B."/>
            <person name="Lu T."/>
            <person name="Zhao Q."/>
            <person name="Huang X."/>
            <person name="Zhao Y."/>
        </authorList>
    </citation>
    <scope>NUCLEOTIDE SEQUENCE</scope>
</reference>
<dbReference type="EMBL" id="CAJGYO010000017">
    <property type="protein sequence ID" value="CAD6334427.1"/>
    <property type="molecule type" value="Genomic_DNA"/>
</dbReference>
<keyword evidence="3" id="KW-1185">Reference proteome</keyword>
<dbReference type="Pfam" id="PF13432">
    <property type="entry name" value="TPR_16"/>
    <property type="match status" value="1"/>
</dbReference>